<dbReference type="NCBIfam" id="TIGR00738">
    <property type="entry name" value="rrf2_super"/>
    <property type="match status" value="1"/>
</dbReference>
<proteinExistence type="predicted"/>
<dbReference type="PANTHER" id="PTHR33221:SF2">
    <property type="entry name" value="TRANSCRIPTIONAL REGULATOR"/>
    <property type="match status" value="1"/>
</dbReference>
<evidence type="ECO:0000313" key="1">
    <source>
        <dbReference type="EMBL" id="MPM28538.1"/>
    </source>
</evidence>
<evidence type="ECO:0008006" key="2">
    <source>
        <dbReference type="Google" id="ProtNLM"/>
    </source>
</evidence>
<dbReference type="CDD" id="cd00090">
    <property type="entry name" value="HTH_ARSR"/>
    <property type="match status" value="1"/>
</dbReference>
<dbReference type="InterPro" id="IPR011991">
    <property type="entry name" value="ArsR-like_HTH"/>
</dbReference>
<dbReference type="Gene3D" id="1.10.10.10">
    <property type="entry name" value="Winged helix-like DNA-binding domain superfamily/Winged helix DNA-binding domain"/>
    <property type="match status" value="1"/>
</dbReference>
<comment type="caution">
    <text evidence="1">The sequence shown here is derived from an EMBL/GenBank/DDBJ whole genome shotgun (WGS) entry which is preliminary data.</text>
</comment>
<dbReference type="InterPro" id="IPR000944">
    <property type="entry name" value="Tscrpt_reg_Rrf2"/>
</dbReference>
<protein>
    <recommendedName>
        <fullName evidence="2">HTH-type transcriptional repressor NsrR</fullName>
    </recommendedName>
</protein>
<dbReference type="InterPro" id="IPR036390">
    <property type="entry name" value="WH_DNA-bd_sf"/>
</dbReference>
<dbReference type="AlphaFoldDB" id="A0A644YKM1"/>
<sequence>MLLTKETDYALRILRVLADEERATAAQLAQGEQIPQQFAYKILKKLEKGGIVRILRGADGGYILAAKLEQVSLFRLMQVMEEDSFISPCMNPDYQCPWCKAHGNTVCRAHINLTSIQKKLDQELEAHSLQEILFDG</sequence>
<dbReference type="SUPFAM" id="SSF46785">
    <property type="entry name" value="Winged helix' DNA-binding domain"/>
    <property type="match status" value="1"/>
</dbReference>
<dbReference type="PROSITE" id="PS51197">
    <property type="entry name" value="HTH_RRF2_2"/>
    <property type="match status" value="1"/>
</dbReference>
<dbReference type="Pfam" id="PF02082">
    <property type="entry name" value="Rrf2"/>
    <property type="match status" value="1"/>
</dbReference>
<dbReference type="InterPro" id="IPR036388">
    <property type="entry name" value="WH-like_DNA-bd_sf"/>
</dbReference>
<dbReference type="GO" id="GO:0003700">
    <property type="term" value="F:DNA-binding transcription factor activity"/>
    <property type="evidence" value="ECO:0007669"/>
    <property type="project" value="TreeGrafter"/>
</dbReference>
<accession>A0A644YKM1</accession>
<dbReference type="PANTHER" id="PTHR33221">
    <property type="entry name" value="WINGED HELIX-TURN-HELIX TRANSCRIPTIONAL REGULATOR, RRF2 FAMILY"/>
    <property type="match status" value="1"/>
</dbReference>
<gene>
    <name evidence="1" type="ORF">SDC9_75064</name>
</gene>
<dbReference type="EMBL" id="VSSQ01005281">
    <property type="protein sequence ID" value="MPM28538.1"/>
    <property type="molecule type" value="Genomic_DNA"/>
</dbReference>
<name>A0A644YKM1_9ZZZZ</name>
<reference evidence="1" key="1">
    <citation type="submission" date="2019-08" db="EMBL/GenBank/DDBJ databases">
        <authorList>
            <person name="Kucharzyk K."/>
            <person name="Murdoch R.W."/>
            <person name="Higgins S."/>
            <person name="Loffler F."/>
        </authorList>
    </citation>
    <scope>NUCLEOTIDE SEQUENCE</scope>
</reference>
<organism evidence="1">
    <name type="scientific">bioreactor metagenome</name>
    <dbReference type="NCBI Taxonomy" id="1076179"/>
    <lineage>
        <taxon>unclassified sequences</taxon>
        <taxon>metagenomes</taxon>
        <taxon>ecological metagenomes</taxon>
    </lineage>
</organism>
<dbReference type="GO" id="GO:0005829">
    <property type="term" value="C:cytosol"/>
    <property type="evidence" value="ECO:0007669"/>
    <property type="project" value="TreeGrafter"/>
</dbReference>